<comment type="subunit">
    <text evidence="1">Homodimer.</text>
</comment>
<dbReference type="InterPro" id="IPR012967">
    <property type="entry name" value="COMT_dimerisation"/>
</dbReference>
<evidence type="ECO:0000256" key="7">
    <source>
        <dbReference type="ARBA" id="ARBA00040730"/>
    </source>
</evidence>
<dbReference type="InterPro" id="IPR016461">
    <property type="entry name" value="COMT-like"/>
</dbReference>
<feature type="domain" description="O-methyltransferase dimerisation" evidence="11">
    <location>
        <begin position="15"/>
        <end position="94"/>
    </location>
</feature>
<accession>A0A814WHN0</accession>
<dbReference type="Gene3D" id="1.10.10.10">
    <property type="entry name" value="Winged helix-like DNA-binding domain superfamily/Winged helix DNA-binding domain"/>
    <property type="match status" value="1"/>
</dbReference>
<keyword evidence="4" id="KW-0949">S-adenosyl-L-methionine</keyword>
<evidence type="ECO:0000256" key="8">
    <source>
        <dbReference type="ARBA" id="ARBA00043054"/>
    </source>
</evidence>
<evidence type="ECO:0000256" key="6">
    <source>
        <dbReference type="ARBA" id="ARBA00039116"/>
    </source>
</evidence>
<dbReference type="PANTHER" id="PTHR43712">
    <property type="entry name" value="PUTATIVE (AFU_ORTHOLOGUE AFUA_4G14580)-RELATED"/>
    <property type="match status" value="1"/>
</dbReference>
<dbReference type="InterPro" id="IPR036390">
    <property type="entry name" value="WH_DNA-bd_sf"/>
</dbReference>
<comment type="caution">
    <text evidence="13">The sequence shown here is derived from an EMBL/GenBank/DDBJ whole genome shotgun (WGS) entry which is preliminary data.</text>
</comment>
<keyword evidence="3" id="KW-0808">Transferase</keyword>
<dbReference type="InterPro" id="IPR029063">
    <property type="entry name" value="SAM-dependent_MTases_sf"/>
</dbReference>
<evidence type="ECO:0000256" key="9">
    <source>
        <dbReference type="PIRSR" id="PIRSR005739-1"/>
    </source>
</evidence>
<feature type="active site" description="Proton acceptor" evidence="9">
    <location>
        <position position="256"/>
    </location>
</feature>
<evidence type="ECO:0000256" key="5">
    <source>
        <dbReference type="ARBA" id="ARBA00037645"/>
    </source>
</evidence>
<dbReference type="EMBL" id="CAJOBA010003729">
    <property type="protein sequence ID" value="CAF3690983.1"/>
    <property type="molecule type" value="Genomic_DNA"/>
</dbReference>
<dbReference type="Pfam" id="PF00891">
    <property type="entry name" value="Methyltransf_2"/>
    <property type="match status" value="1"/>
</dbReference>
<dbReference type="EMBL" id="CAJNOK010003729">
    <property type="protein sequence ID" value="CAF0912071.1"/>
    <property type="molecule type" value="Genomic_DNA"/>
</dbReference>
<keyword evidence="16" id="KW-1185">Reference proteome</keyword>
<dbReference type="Proteomes" id="UP000663829">
    <property type="component" value="Unassembled WGS sequence"/>
</dbReference>
<dbReference type="FunFam" id="3.40.50.150:FF:000146">
    <property type="entry name" value="Acetylserotonin O-methyltransferase"/>
    <property type="match status" value="1"/>
</dbReference>
<evidence type="ECO:0000256" key="4">
    <source>
        <dbReference type="ARBA" id="ARBA00022691"/>
    </source>
</evidence>
<dbReference type="PANTHER" id="PTHR43712:SF2">
    <property type="entry name" value="O-METHYLTRANSFERASE CICE"/>
    <property type="match status" value="1"/>
</dbReference>
<dbReference type="InterPro" id="IPR036388">
    <property type="entry name" value="WH-like_DNA-bd_sf"/>
</dbReference>
<dbReference type="GO" id="GO:0032259">
    <property type="term" value="P:methylation"/>
    <property type="evidence" value="ECO:0007669"/>
    <property type="project" value="UniProtKB-KW"/>
</dbReference>
<evidence type="ECO:0000313" key="15">
    <source>
        <dbReference type="EMBL" id="CAF3966804.1"/>
    </source>
</evidence>
<protein>
    <recommendedName>
        <fullName evidence="7">Acetylserotonin O-methyltransferase</fullName>
        <ecNumber evidence="6">2.1.1.4</ecNumber>
    </recommendedName>
    <alternativeName>
        <fullName evidence="8">Hydroxyindole O-methyltransferase</fullName>
    </alternativeName>
</protein>
<dbReference type="Proteomes" id="UP000681722">
    <property type="component" value="Unassembled WGS sequence"/>
</dbReference>
<dbReference type="Proteomes" id="UP000677228">
    <property type="component" value="Unassembled WGS sequence"/>
</dbReference>
<dbReference type="Gene3D" id="3.40.50.150">
    <property type="entry name" value="Vaccinia Virus protein VP39"/>
    <property type="match status" value="1"/>
</dbReference>
<evidence type="ECO:0000313" key="13">
    <source>
        <dbReference type="EMBL" id="CAF1202385.1"/>
    </source>
</evidence>
<dbReference type="SUPFAM" id="SSF46785">
    <property type="entry name" value="Winged helix' DNA-binding domain"/>
    <property type="match status" value="1"/>
</dbReference>
<keyword evidence="2" id="KW-0489">Methyltransferase</keyword>
<dbReference type="Proteomes" id="UP000682733">
    <property type="component" value="Unassembled WGS sequence"/>
</dbReference>
<evidence type="ECO:0000256" key="2">
    <source>
        <dbReference type="ARBA" id="ARBA00022603"/>
    </source>
</evidence>
<name>A0A814WHN0_9BILA</name>
<evidence type="ECO:0000256" key="3">
    <source>
        <dbReference type="ARBA" id="ARBA00022679"/>
    </source>
</evidence>
<dbReference type="GO" id="GO:0017096">
    <property type="term" value="F:acetylserotonin O-methyltransferase activity"/>
    <property type="evidence" value="ECO:0007669"/>
    <property type="project" value="UniProtKB-EC"/>
</dbReference>
<dbReference type="AlphaFoldDB" id="A0A814WHN0"/>
<dbReference type="PIRSF" id="PIRSF005739">
    <property type="entry name" value="O-mtase"/>
    <property type="match status" value="1"/>
</dbReference>
<evidence type="ECO:0000313" key="14">
    <source>
        <dbReference type="EMBL" id="CAF3690983.1"/>
    </source>
</evidence>
<evidence type="ECO:0000256" key="1">
    <source>
        <dbReference type="ARBA" id="ARBA00011738"/>
    </source>
</evidence>
<comment type="function">
    <text evidence="5">Catalyzes the transfer of a methyl group onto N-acetylserotonin, producing melatonin (N-acetyl-5-methoxytryptamine).</text>
</comment>
<feature type="domain" description="O-methyltransferase C-terminal" evidence="10">
    <location>
        <begin position="115"/>
        <end position="329"/>
    </location>
</feature>
<dbReference type="Pfam" id="PF08100">
    <property type="entry name" value="Dimerisation"/>
    <property type="match status" value="1"/>
</dbReference>
<evidence type="ECO:0000259" key="10">
    <source>
        <dbReference type="Pfam" id="PF00891"/>
    </source>
</evidence>
<dbReference type="InterPro" id="IPR001077">
    <property type="entry name" value="COMT_C"/>
</dbReference>
<gene>
    <name evidence="13" type="ORF">GPM918_LOCUS23788</name>
    <name evidence="12" type="ORF">OVA965_LOCUS10175</name>
    <name evidence="15" type="ORF">SRO942_LOCUS23787</name>
    <name evidence="14" type="ORF">TMI583_LOCUS10169</name>
</gene>
<dbReference type="EC" id="2.1.1.4" evidence="6"/>
<dbReference type="EMBL" id="CAJOBC010008628">
    <property type="protein sequence ID" value="CAF3966804.1"/>
    <property type="molecule type" value="Genomic_DNA"/>
</dbReference>
<reference evidence="13" key="1">
    <citation type="submission" date="2021-02" db="EMBL/GenBank/DDBJ databases">
        <authorList>
            <person name="Nowell W R."/>
        </authorList>
    </citation>
    <scope>NUCLEOTIDE SEQUENCE</scope>
</reference>
<dbReference type="SUPFAM" id="SSF53335">
    <property type="entry name" value="S-adenosyl-L-methionine-dependent methyltransferases"/>
    <property type="match status" value="1"/>
</dbReference>
<dbReference type="OrthoDB" id="1606438at2759"/>
<dbReference type="FunFam" id="1.10.10.10:FF:000358">
    <property type="entry name" value="Acetylserotonin O-methyltransferase"/>
    <property type="match status" value="1"/>
</dbReference>
<organism evidence="13 16">
    <name type="scientific">Didymodactylos carnosus</name>
    <dbReference type="NCBI Taxonomy" id="1234261"/>
    <lineage>
        <taxon>Eukaryota</taxon>
        <taxon>Metazoa</taxon>
        <taxon>Spiralia</taxon>
        <taxon>Gnathifera</taxon>
        <taxon>Rotifera</taxon>
        <taxon>Eurotatoria</taxon>
        <taxon>Bdelloidea</taxon>
        <taxon>Philodinida</taxon>
        <taxon>Philodinidae</taxon>
        <taxon>Didymodactylos</taxon>
    </lineage>
</organism>
<evidence type="ECO:0000313" key="12">
    <source>
        <dbReference type="EMBL" id="CAF0912071.1"/>
    </source>
</evidence>
<dbReference type="GO" id="GO:0046983">
    <property type="term" value="F:protein dimerization activity"/>
    <property type="evidence" value="ECO:0007669"/>
    <property type="project" value="InterPro"/>
</dbReference>
<evidence type="ECO:0000313" key="16">
    <source>
        <dbReference type="Proteomes" id="UP000663829"/>
    </source>
</evidence>
<evidence type="ECO:0000259" key="11">
    <source>
        <dbReference type="Pfam" id="PF08100"/>
    </source>
</evidence>
<dbReference type="PROSITE" id="PS51683">
    <property type="entry name" value="SAM_OMT_II"/>
    <property type="match status" value="1"/>
</dbReference>
<proteinExistence type="predicted"/>
<sequence>MSDGQLSRASPSGILDLMDGYRRTKILFTAVELGIFDFLNKQPETAHQLNQHLKLDEPSLKRFLNSCVALDLLLYDPKEETYQNSESSDEYLVSTKPTSITSYLKHNNNKSYMLWSHVSDALREGTQRWHQAFHIPSTSTEETLFATTHYANEAAQMDFLDGMHGMMKISAAKIVEQFDLSKYKHLVDVGGCSGELAMTACNKYPQLRATIFDLPDVKAAATKYIHKADRIKYETGNFFKDELPNGDLYVLGRIIHDWNEQDGIKILTKIYNSLPETNGAVLIVETLLNEDKLGPVHSVLQDINMLMATSGCERSFSEYKQLLESIGFKRIEAKRTGTRLDVIIGRKH</sequence>
<dbReference type="EMBL" id="CAJNOQ010008627">
    <property type="protein sequence ID" value="CAF1202385.1"/>
    <property type="molecule type" value="Genomic_DNA"/>
</dbReference>